<reference evidence="2" key="1">
    <citation type="submission" date="2019-06" db="EMBL/GenBank/DDBJ databases">
        <title>Complete genome sequence of Methylogaea oryzae strain JCM16910.</title>
        <authorList>
            <person name="Asakawa S."/>
        </authorList>
    </citation>
    <scope>NUCLEOTIDE SEQUENCE</scope>
    <source>
        <strain evidence="2">E10</strain>
    </source>
</reference>
<dbReference type="PANTHER" id="PTHR23011">
    <property type="entry name" value="CYCLIC NUCLEOTIDE-BINDING DOMAIN CONTAINING PROTEIN"/>
    <property type="match status" value="1"/>
</dbReference>
<organism evidence="2 3">
    <name type="scientific">Methylogaea oryzae</name>
    <dbReference type="NCBI Taxonomy" id="1295382"/>
    <lineage>
        <taxon>Bacteria</taxon>
        <taxon>Pseudomonadati</taxon>
        <taxon>Pseudomonadota</taxon>
        <taxon>Gammaproteobacteria</taxon>
        <taxon>Methylococcales</taxon>
        <taxon>Methylococcaceae</taxon>
        <taxon>Methylogaea</taxon>
    </lineage>
</organism>
<protein>
    <submittedName>
        <fullName evidence="2">Cyclic nucleotide-binding protein</fullName>
    </submittedName>
</protein>
<dbReference type="SMART" id="SM00100">
    <property type="entry name" value="cNMP"/>
    <property type="match status" value="1"/>
</dbReference>
<dbReference type="RefSeq" id="WP_221047259.1">
    <property type="nucleotide sequence ID" value="NZ_AP019782.1"/>
</dbReference>
<dbReference type="Proteomes" id="UP000824988">
    <property type="component" value="Chromosome"/>
</dbReference>
<dbReference type="PANTHER" id="PTHR23011:SF28">
    <property type="entry name" value="CYCLIC NUCLEOTIDE-BINDING DOMAIN CONTAINING PROTEIN"/>
    <property type="match status" value="1"/>
</dbReference>
<sequence length="160" mass="17497">MLETRGAIDTISLMLLDSNIVNDLTPAELKLAAGYFSVRNLEKRSVIFKEGDAGTFMCLVCAGTVGISKSKHIEQDDESLKLALLHKGRTFGEMAVLDGERRSATCTAITDCTLLVLSKESIDKMIVEAPRVAAKLIRSMAVLLSRRLRMTTGKLAEHDL</sequence>
<feature type="domain" description="Cyclic nucleotide-binding" evidence="1">
    <location>
        <begin position="20"/>
        <end position="126"/>
    </location>
</feature>
<proteinExistence type="predicted"/>
<dbReference type="CDD" id="cd00038">
    <property type="entry name" value="CAP_ED"/>
    <property type="match status" value="1"/>
</dbReference>
<evidence type="ECO:0000313" key="2">
    <source>
        <dbReference type="EMBL" id="BBL71922.1"/>
    </source>
</evidence>
<evidence type="ECO:0000313" key="3">
    <source>
        <dbReference type="Proteomes" id="UP000824988"/>
    </source>
</evidence>
<gene>
    <name evidence="2" type="ORF">MoryE10_25280</name>
</gene>
<accession>A0A8D4VST1</accession>
<dbReference type="PROSITE" id="PS50042">
    <property type="entry name" value="CNMP_BINDING_3"/>
    <property type="match status" value="1"/>
</dbReference>
<evidence type="ECO:0000259" key="1">
    <source>
        <dbReference type="PROSITE" id="PS50042"/>
    </source>
</evidence>
<keyword evidence="3" id="KW-1185">Reference proteome</keyword>
<name>A0A8D4VST1_9GAMM</name>
<dbReference type="KEGG" id="moz:MoryE10_25280"/>
<dbReference type="InterPro" id="IPR000595">
    <property type="entry name" value="cNMP-bd_dom"/>
</dbReference>
<dbReference type="Pfam" id="PF00027">
    <property type="entry name" value="cNMP_binding"/>
    <property type="match status" value="1"/>
</dbReference>
<dbReference type="AlphaFoldDB" id="A0A8D4VST1"/>
<dbReference type="EMBL" id="AP019782">
    <property type="protein sequence ID" value="BBL71922.1"/>
    <property type="molecule type" value="Genomic_DNA"/>
</dbReference>